<organism evidence="4 5">
    <name type="scientific">Rhizobium mayense</name>
    <dbReference type="NCBI Taxonomy" id="1312184"/>
    <lineage>
        <taxon>Bacteria</taxon>
        <taxon>Pseudomonadati</taxon>
        <taxon>Pseudomonadota</taxon>
        <taxon>Alphaproteobacteria</taxon>
        <taxon>Hyphomicrobiales</taxon>
        <taxon>Rhizobiaceae</taxon>
        <taxon>Rhizobium/Agrobacterium group</taxon>
        <taxon>Rhizobium</taxon>
    </lineage>
</organism>
<keyword evidence="2" id="KW-0274">FAD</keyword>
<dbReference type="PROSITE" id="PS51387">
    <property type="entry name" value="FAD_PCMH"/>
    <property type="match status" value="1"/>
</dbReference>
<dbReference type="InterPro" id="IPR016166">
    <property type="entry name" value="FAD-bd_PCMH"/>
</dbReference>
<dbReference type="InterPro" id="IPR051312">
    <property type="entry name" value="Diverse_Substr_Oxidored"/>
</dbReference>
<dbReference type="Pfam" id="PF00941">
    <property type="entry name" value="FAD_binding_5"/>
    <property type="match status" value="1"/>
</dbReference>
<dbReference type="SUPFAM" id="SSF56176">
    <property type="entry name" value="FAD-binding/transporter-associated domain-like"/>
    <property type="match status" value="1"/>
</dbReference>
<evidence type="ECO:0000259" key="3">
    <source>
        <dbReference type="PROSITE" id="PS51387"/>
    </source>
</evidence>
<accession>A0ABT7JZI1</accession>
<dbReference type="PANTHER" id="PTHR42659:SF9">
    <property type="entry name" value="XANTHINE DEHYDROGENASE FAD-BINDING SUBUNIT XDHB-RELATED"/>
    <property type="match status" value="1"/>
</dbReference>
<reference evidence="4" key="1">
    <citation type="submission" date="2023-06" db="EMBL/GenBank/DDBJ databases">
        <title>Phylogenetic Diversity of Rhizobium strains.</title>
        <authorList>
            <person name="Moura F.T."/>
            <person name="Helene L.C.F."/>
            <person name="Hungria M."/>
        </authorList>
    </citation>
    <scope>NUCLEOTIDE SEQUENCE</scope>
    <source>
        <strain evidence="4">CCGE526</strain>
    </source>
</reference>
<dbReference type="InterPro" id="IPR036683">
    <property type="entry name" value="CO_DH_flav_C_dom_sf"/>
</dbReference>
<dbReference type="EMBL" id="JARFYM010000022">
    <property type="protein sequence ID" value="MDL2401760.1"/>
    <property type="molecule type" value="Genomic_DNA"/>
</dbReference>
<sequence>MRAFSYLRAGSVDEARQAAASSGTMLLAGGTTLLDLAKCGVAEPQTMVDISHLAGLDAISLADQGVTIGALAKMSRVADDANIKAQFPAVSEALSLAASAQIRNMATIGGNLMQRTRCPYFRDPATFSACNKRAPGSGCSAIGGVTRNHAVLGTSEACIATNPGDLAVALVAFDAVVHLGSRQLAVDDFFLLPGTTPEREHAIEPGEMITAITIPASAAARRSTYLKVRDRQSYEFAAASATVGLELEADGRTIRDIRVALGGVATKPWRAHAVEAALKGQVLDADAVKRASLLAVEGAVDHGANHYKIVLAPRVVERAILKMGELA</sequence>
<dbReference type="InterPro" id="IPR005107">
    <property type="entry name" value="CO_DH_flav_C"/>
</dbReference>
<dbReference type="PANTHER" id="PTHR42659">
    <property type="entry name" value="XANTHINE DEHYDROGENASE SUBUNIT C-RELATED"/>
    <property type="match status" value="1"/>
</dbReference>
<dbReference type="InterPro" id="IPR016169">
    <property type="entry name" value="FAD-bd_PCMH_sub2"/>
</dbReference>
<dbReference type="SUPFAM" id="SSF55447">
    <property type="entry name" value="CO dehydrogenase flavoprotein C-terminal domain-like"/>
    <property type="match status" value="1"/>
</dbReference>
<dbReference type="InterPro" id="IPR002346">
    <property type="entry name" value="Mopterin_DH_FAD-bd"/>
</dbReference>
<evidence type="ECO:0000313" key="5">
    <source>
        <dbReference type="Proteomes" id="UP001172645"/>
    </source>
</evidence>
<dbReference type="Proteomes" id="UP001172645">
    <property type="component" value="Unassembled WGS sequence"/>
</dbReference>
<evidence type="ECO:0000256" key="1">
    <source>
        <dbReference type="ARBA" id="ARBA00022630"/>
    </source>
</evidence>
<dbReference type="SMART" id="SM01092">
    <property type="entry name" value="CO_deh_flav_C"/>
    <property type="match status" value="1"/>
</dbReference>
<protein>
    <submittedName>
        <fullName evidence="4">Xanthine dehydrogenase family protein subunit M</fullName>
    </submittedName>
</protein>
<dbReference type="InterPro" id="IPR036318">
    <property type="entry name" value="FAD-bd_PCMH-like_sf"/>
</dbReference>
<feature type="domain" description="FAD-binding PCMH-type" evidence="3">
    <location>
        <begin position="1"/>
        <end position="219"/>
    </location>
</feature>
<dbReference type="Pfam" id="PF03450">
    <property type="entry name" value="CO_deh_flav_C"/>
    <property type="match status" value="1"/>
</dbReference>
<evidence type="ECO:0000313" key="4">
    <source>
        <dbReference type="EMBL" id="MDL2401760.1"/>
    </source>
</evidence>
<dbReference type="Gene3D" id="3.30.390.50">
    <property type="entry name" value="CO dehydrogenase flavoprotein, C-terminal domain"/>
    <property type="match status" value="1"/>
</dbReference>
<name>A0ABT7JZI1_9HYPH</name>
<dbReference type="Gene3D" id="3.30.43.10">
    <property type="entry name" value="Uridine Diphospho-n-acetylenolpyruvylglucosamine Reductase, domain 2"/>
    <property type="match status" value="1"/>
</dbReference>
<comment type="caution">
    <text evidence="4">The sequence shown here is derived from an EMBL/GenBank/DDBJ whole genome shotgun (WGS) entry which is preliminary data.</text>
</comment>
<dbReference type="InterPro" id="IPR016167">
    <property type="entry name" value="FAD-bd_PCMH_sub1"/>
</dbReference>
<evidence type="ECO:0000256" key="2">
    <source>
        <dbReference type="ARBA" id="ARBA00022827"/>
    </source>
</evidence>
<dbReference type="RefSeq" id="WP_285871030.1">
    <property type="nucleotide sequence ID" value="NZ_JARFYM010000022.1"/>
</dbReference>
<keyword evidence="5" id="KW-1185">Reference proteome</keyword>
<dbReference type="Gene3D" id="3.30.465.10">
    <property type="match status" value="2"/>
</dbReference>
<keyword evidence="1" id="KW-0285">Flavoprotein</keyword>
<proteinExistence type="predicted"/>
<gene>
    <name evidence="4" type="ORF">PY649_22900</name>
</gene>